<organism evidence="7 8">
    <name type="scientific">Streptomyces sioyaensis</name>
    <dbReference type="NCBI Taxonomy" id="67364"/>
    <lineage>
        <taxon>Bacteria</taxon>
        <taxon>Bacillati</taxon>
        <taxon>Actinomycetota</taxon>
        <taxon>Actinomycetes</taxon>
        <taxon>Kitasatosporales</taxon>
        <taxon>Streptomycetaceae</taxon>
        <taxon>Streptomyces</taxon>
    </lineage>
</organism>
<dbReference type="GO" id="GO:0022857">
    <property type="term" value="F:transmembrane transporter activity"/>
    <property type="evidence" value="ECO:0007669"/>
    <property type="project" value="InterPro"/>
</dbReference>
<evidence type="ECO:0000313" key="8">
    <source>
        <dbReference type="Proteomes" id="UP000289482"/>
    </source>
</evidence>
<dbReference type="InterPro" id="IPR020846">
    <property type="entry name" value="MFS_dom"/>
</dbReference>
<dbReference type="PANTHER" id="PTHR23542:SF1">
    <property type="entry name" value="MAJOR FACILITATOR SUPERFAMILY (MFS) PROFILE DOMAIN-CONTAINING PROTEIN"/>
    <property type="match status" value="1"/>
</dbReference>
<feature type="transmembrane region" description="Helical" evidence="5">
    <location>
        <begin position="378"/>
        <end position="397"/>
    </location>
</feature>
<protein>
    <submittedName>
        <fullName evidence="7">MFS transporter</fullName>
    </submittedName>
</protein>
<dbReference type="Proteomes" id="UP000289482">
    <property type="component" value="Unassembled WGS sequence"/>
</dbReference>
<dbReference type="PROSITE" id="PS50850">
    <property type="entry name" value="MFS"/>
    <property type="match status" value="1"/>
</dbReference>
<evidence type="ECO:0000256" key="3">
    <source>
        <dbReference type="ARBA" id="ARBA00022989"/>
    </source>
</evidence>
<dbReference type="GO" id="GO:0005886">
    <property type="term" value="C:plasma membrane"/>
    <property type="evidence" value="ECO:0007669"/>
    <property type="project" value="UniProtKB-SubCell"/>
</dbReference>
<evidence type="ECO:0000256" key="5">
    <source>
        <dbReference type="SAM" id="Phobius"/>
    </source>
</evidence>
<evidence type="ECO:0000256" key="2">
    <source>
        <dbReference type="ARBA" id="ARBA00022692"/>
    </source>
</evidence>
<feature type="transmembrane region" description="Helical" evidence="5">
    <location>
        <begin position="256"/>
        <end position="277"/>
    </location>
</feature>
<dbReference type="GeneID" id="95777919"/>
<dbReference type="PANTHER" id="PTHR23542">
    <property type="match status" value="1"/>
</dbReference>
<feature type="transmembrane region" description="Helical" evidence="5">
    <location>
        <begin position="108"/>
        <end position="126"/>
    </location>
</feature>
<feature type="transmembrane region" description="Helical" evidence="5">
    <location>
        <begin position="224"/>
        <end position="250"/>
    </location>
</feature>
<accession>A0A4Q1R5Z8</accession>
<evidence type="ECO:0000313" key="7">
    <source>
        <dbReference type="EMBL" id="RXS68703.1"/>
    </source>
</evidence>
<keyword evidence="8" id="KW-1185">Reference proteome</keyword>
<evidence type="ECO:0000256" key="1">
    <source>
        <dbReference type="ARBA" id="ARBA00004651"/>
    </source>
</evidence>
<dbReference type="InterPro" id="IPR011701">
    <property type="entry name" value="MFS"/>
</dbReference>
<name>A0A4Q1R5Z8_9ACTN</name>
<feature type="transmembrane region" description="Helical" evidence="5">
    <location>
        <begin position="289"/>
        <end position="307"/>
    </location>
</feature>
<dbReference type="Gene3D" id="1.20.1250.20">
    <property type="entry name" value="MFS general substrate transporter like domains"/>
    <property type="match status" value="1"/>
</dbReference>
<feature type="domain" description="Major facilitator superfamily (MFS) profile" evidence="6">
    <location>
        <begin position="215"/>
        <end position="414"/>
    </location>
</feature>
<evidence type="ECO:0000259" key="6">
    <source>
        <dbReference type="PROSITE" id="PS50850"/>
    </source>
</evidence>
<feature type="transmembrane region" description="Helical" evidence="5">
    <location>
        <begin position="81"/>
        <end position="102"/>
    </location>
</feature>
<comment type="caution">
    <text evidence="7">The sequence shown here is derived from an EMBL/GenBank/DDBJ whole genome shotgun (WGS) entry which is preliminary data.</text>
</comment>
<keyword evidence="2 5" id="KW-0812">Transmembrane</keyword>
<gene>
    <name evidence="7" type="ORF">EST54_07855</name>
</gene>
<dbReference type="RefSeq" id="WP_129246429.1">
    <property type="nucleotide sequence ID" value="NZ_JABZEL010000015.1"/>
</dbReference>
<dbReference type="Pfam" id="PF07690">
    <property type="entry name" value="MFS_1"/>
    <property type="match status" value="1"/>
</dbReference>
<dbReference type="SUPFAM" id="SSF103473">
    <property type="entry name" value="MFS general substrate transporter"/>
    <property type="match status" value="1"/>
</dbReference>
<keyword evidence="4 5" id="KW-0472">Membrane</keyword>
<comment type="subcellular location">
    <subcellularLocation>
        <location evidence="1">Cell membrane</location>
        <topology evidence="1">Multi-pass membrane protein</topology>
    </subcellularLocation>
</comment>
<dbReference type="EMBL" id="SDIF01000015">
    <property type="protein sequence ID" value="RXS68703.1"/>
    <property type="molecule type" value="Genomic_DNA"/>
</dbReference>
<feature type="transmembrane region" description="Helical" evidence="5">
    <location>
        <begin position="49"/>
        <end position="69"/>
    </location>
</feature>
<sequence>MAQPMSGVKGLMRVPGLPQLFLWSMLGRLNVSALPIALSLMLVRWSNSYVVVGLVGCALTLGQGAAGPLRGRAADRGSTVRLLVITGVGYTTGLAVIVTLAARAPASSWPVVVVVALVTGLSAVPVSQISRAVWPKIVGSELTSTLYTAEATASEVITTTGPLLASLVIAVAGPYWAVGVTALLALVSALVFAAALGRAGVGGEPLPQRGERLAQRSLLTEGPFVRVVAISMLVTAAIFAVNLSVVAWTQNIGRPALAGVLTACWTAGSLAGGFALSTFARELPRALRVAGMAVGMAALAVLLPPVLGTVPLWLVVVVLFLGGTAIAPTLAATYEQIAEASPEDRRAEAFGWMATATAGGGALSAALTGVLLDFSGPALPVAAGAALVFVALVLTVFGRKPRAPSAETVEEVTA</sequence>
<proteinExistence type="predicted"/>
<feature type="transmembrane region" description="Helical" evidence="5">
    <location>
        <begin position="349"/>
        <end position="372"/>
    </location>
</feature>
<evidence type="ECO:0000256" key="4">
    <source>
        <dbReference type="ARBA" id="ARBA00023136"/>
    </source>
</evidence>
<reference evidence="7 8" key="1">
    <citation type="submission" date="2019-01" db="EMBL/GenBank/DDBJ databases">
        <title>Draft genome sequences of the type strain Streptomyces sioyaensis DSM 40032 and its novel strain, TM32, a thermotolerant antibiotics-producing actinobacterium.</title>
        <authorList>
            <person name="Nakaew N."/>
            <person name="Lumyong S."/>
            <person name="Sloan W.T."/>
            <person name="Sungthong R."/>
        </authorList>
    </citation>
    <scope>NUCLEOTIDE SEQUENCE [LARGE SCALE GENOMIC DNA]</scope>
    <source>
        <strain evidence="7 8">DSM 40032</strain>
    </source>
</reference>
<keyword evidence="3 5" id="KW-1133">Transmembrane helix</keyword>
<dbReference type="InterPro" id="IPR036259">
    <property type="entry name" value="MFS_trans_sf"/>
</dbReference>
<dbReference type="AlphaFoldDB" id="A0A4Q1R5Z8"/>
<feature type="transmembrane region" description="Helical" evidence="5">
    <location>
        <begin position="20"/>
        <end position="43"/>
    </location>
</feature>
<feature type="transmembrane region" description="Helical" evidence="5">
    <location>
        <begin position="313"/>
        <end position="337"/>
    </location>
</feature>